<dbReference type="RefSeq" id="WP_157859345.1">
    <property type="nucleotide sequence ID" value="NZ_JBIRWE010000005.1"/>
</dbReference>
<feature type="compositionally biased region" description="Polar residues" evidence="1">
    <location>
        <begin position="98"/>
        <end position="112"/>
    </location>
</feature>
<dbReference type="Proteomes" id="UP001611548">
    <property type="component" value="Unassembled WGS sequence"/>
</dbReference>
<keyword evidence="3" id="KW-1185">Reference proteome</keyword>
<comment type="caution">
    <text evidence="2">The sequence shown here is derived from an EMBL/GenBank/DDBJ whole genome shotgun (WGS) entry which is preliminary data.</text>
</comment>
<feature type="compositionally biased region" description="Gly residues" evidence="1">
    <location>
        <begin position="36"/>
        <end position="45"/>
    </location>
</feature>
<proteinExistence type="predicted"/>
<evidence type="ECO:0000313" key="2">
    <source>
        <dbReference type="EMBL" id="MFI1965336.1"/>
    </source>
</evidence>
<dbReference type="EMBL" id="JBIRWE010000005">
    <property type="protein sequence ID" value="MFI1965336.1"/>
    <property type="molecule type" value="Genomic_DNA"/>
</dbReference>
<feature type="region of interest" description="Disordered" evidence="1">
    <location>
        <begin position="1"/>
        <end position="127"/>
    </location>
</feature>
<name>A0ABW7URT5_9ACTN</name>
<evidence type="ECO:0000256" key="1">
    <source>
        <dbReference type="SAM" id="MobiDB-lite"/>
    </source>
</evidence>
<evidence type="ECO:0000313" key="3">
    <source>
        <dbReference type="Proteomes" id="UP001611548"/>
    </source>
</evidence>
<gene>
    <name evidence="2" type="ORF">ACH429_14690</name>
</gene>
<accession>A0ABW7URT5</accession>
<organism evidence="2 3">
    <name type="scientific">Streptomyces pathocidini</name>
    <dbReference type="NCBI Taxonomy" id="1650571"/>
    <lineage>
        <taxon>Bacteria</taxon>
        <taxon>Bacillati</taxon>
        <taxon>Actinomycetota</taxon>
        <taxon>Actinomycetes</taxon>
        <taxon>Kitasatosporales</taxon>
        <taxon>Streptomycetaceae</taxon>
        <taxon>Streptomyces</taxon>
    </lineage>
</organism>
<feature type="compositionally biased region" description="Low complexity" evidence="1">
    <location>
        <begin position="1"/>
        <end position="35"/>
    </location>
</feature>
<reference evidence="2 3" key="1">
    <citation type="submission" date="2024-10" db="EMBL/GenBank/DDBJ databases">
        <title>The Natural Products Discovery Center: Release of the First 8490 Sequenced Strains for Exploring Actinobacteria Biosynthetic Diversity.</title>
        <authorList>
            <person name="Kalkreuter E."/>
            <person name="Kautsar S.A."/>
            <person name="Yang D."/>
            <person name="Bader C.D."/>
            <person name="Teijaro C.N."/>
            <person name="Fluegel L."/>
            <person name="Davis C.M."/>
            <person name="Simpson J.R."/>
            <person name="Lauterbach L."/>
            <person name="Steele A.D."/>
            <person name="Gui C."/>
            <person name="Meng S."/>
            <person name="Li G."/>
            <person name="Viehrig K."/>
            <person name="Ye F."/>
            <person name="Su P."/>
            <person name="Kiefer A.F."/>
            <person name="Nichols A."/>
            <person name="Cepeda A.J."/>
            <person name="Yan W."/>
            <person name="Fan B."/>
            <person name="Jiang Y."/>
            <person name="Adhikari A."/>
            <person name="Zheng C.-J."/>
            <person name="Schuster L."/>
            <person name="Cowan T.M."/>
            <person name="Smanski M.J."/>
            <person name="Chevrette M.G."/>
            <person name="De Carvalho L.P.S."/>
            <person name="Shen B."/>
        </authorList>
    </citation>
    <scope>NUCLEOTIDE SEQUENCE [LARGE SCALE GENOMIC DNA]</scope>
    <source>
        <strain evidence="2 3">NPDC020327</strain>
    </source>
</reference>
<sequence length="127" mass="11652">MTATGALLAAIPGATPGATPGVTPDAAPGEEAAAGLGQGAVGRSGGSTAASGQKTAVPAGGGAVPSGAGLVAESAANPGDSVVAGSHFSGVLDRPSPEGTSCLESMPQSSASLLPVVGDHPTRPSLG</sequence>
<protein>
    <submittedName>
        <fullName evidence="2">Uncharacterized protein</fullName>
    </submittedName>
</protein>